<dbReference type="PANTHER" id="PTHR45913">
    <property type="entry name" value="EPM2A-INTERACTING PROTEIN 1"/>
    <property type="match status" value="1"/>
</dbReference>
<sequence>LMFAHTTPTSSFLFLFDRCHGISPKKKKRPFTDSETVRDCIIVILDEVIHDDKVKASVTSAVKSVPLSDTSNMRRVEILATDMFEALLSDLKKVEVMSIVVDESTDRFDTAQLCVYVRFYDAGHRCFREELLCLLPLKGHSTGEVLFDKISSFFQDNGLDMTRVCMLVTDGAPSLTGQWTAVAPRMTALHCIVHQAVLCVKLNGHFKSVMDNVMATVNFIRATSSLQHCLFRQLLSDISAQHHDSLLHNDITRLSKGNSLERFSKKAKAHLNRIMDTNFMADVCFLSDLFTHLNRLNLGLQGREKTIIDLVEHTRAFQAKLELFAADLRSGRMLHFPTLHKCITPTAPVTAAMTDSRFTKDPFSALATDDNLSACAKAVVPSIDEGLVILELVDMQSSLLLPEELLPKPVTVLSMFGSTYVCESSFSHMNAIRSNLRCFMIDSTLHHCLRIALTSYEPNVTAIVQNKTCHFSH</sequence>
<dbReference type="STRING" id="144197.ENSSPAP00000004434"/>
<reference evidence="1" key="1">
    <citation type="submission" date="2023-09" db="UniProtKB">
        <authorList>
            <consortium name="Ensembl"/>
        </authorList>
    </citation>
    <scope>IDENTIFICATION</scope>
</reference>
<accession>A0A3B4ZDH1</accession>
<protein>
    <recommendedName>
        <fullName evidence="2">DUF4371 domain-containing protein</fullName>
    </recommendedName>
</protein>
<dbReference type="SUPFAM" id="SSF53098">
    <property type="entry name" value="Ribonuclease H-like"/>
    <property type="match status" value="1"/>
</dbReference>
<dbReference type="GeneTree" id="ENSGT00950000182812"/>
<dbReference type="AlphaFoldDB" id="A0A3B4ZDH1"/>
<organism evidence="1">
    <name type="scientific">Stegastes partitus</name>
    <name type="common">bicolor damselfish</name>
    <dbReference type="NCBI Taxonomy" id="144197"/>
    <lineage>
        <taxon>Eukaryota</taxon>
        <taxon>Metazoa</taxon>
        <taxon>Chordata</taxon>
        <taxon>Craniata</taxon>
        <taxon>Vertebrata</taxon>
        <taxon>Euteleostomi</taxon>
        <taxon>Actinopterygii</taxon>
        <taxon>Neopterygii</taxon>
        <taxon>Teleostei</taxon>
        <taxon>Neoteleostei</taxon>
        <taxon>Acanthomorphata</taxon>
        <taxon>Ovalentaria</taxon>
        <taxon>Pomacentridae</taxon>
        <taxon>Stegastes</taxon>
    </lineage>
</organism>
<evidence type="ECO:0000313" key="1">
    <source>
        <dbReference type="Ensembl" id="ENSSPAP00000004434.1"/>
    </source>
</evidence>
<evidence type="ECO:0008006" key="2">
    <source>
        <dbReference type="Google" id="ProtNLM"/>
    </source>
</evidence>
<dbReference type="InterPro" id="IPR012337">
    <property type="entry name" value="RNaseH-like_sf"/>
</dbReference>
<dbReference type="PANTHER" id="PTHR45913:SF21">
    <property type="entry name" value="DUF4371 DOMAIN-CONTAINING PROTEIN"/>
    <property type="match status" value="1"/>
</dbReference>
<dbReference type="Ensembl" id="ENSSPAT00000004525.1">
    <property type="protein sequence ID" value="ENSSPAP00000004434.1"/>
    <property type="gene ID" value="ENSSPAG00000003431.1"/>
</dbReference>
<name>A0A3B4ZDH1_9TELE</name>
<proteinExistence type="predicted"/>